<sequence>MFTMQPASVLLSALPRHLQKPYLRNSRVANTTISTIVPLPYSSLDVEAVCHYFDDFSRVYAPANTLTARAKTRRDTRNAPTDITRPSIFGIEDGNDLFFLYITRDSLDNGGRPEGRLQVLSQAWTLFVRLRLILAPRPGNHASPKTPSGPARYMQLTLAVWPQQRRAQSNDYRKRSRRAIMSLEAILESGSSKFTRLRPWNSGSRISSCYRVQHHLDEASTTTPFHGMSDLRTSKVLIMCSPHPRYGGKDYRSRGMTHQSLGQPTEHQANGIIQLGSFQAPPHSEIPPQEKNSIQCRYTGGYNDYKSRNKII</sequence>
<proteinExistence type="predicted"/>
<dbReference type="EMBL" id="MU003549">
    <property type="protein sequence ID" value="KAF2463530.1"/>
    <property type="molecule type" value="Genomic_DNA"/>
</dbReference>
<comment type="caution">
    <text evidence="1">The sequence shown here is derived from an EMBL/GenBank/DDBJ whole genome shotgun (WGS) entry which is preliminary data.</text>
</comment>
<evidence type="ECO:0000313" key="2">
    <source>
        <dbReference type="Proteomes" id="UP000799755"/>
    </source>
</evidence>
<gene>
    <name evidence="1" type="ORF">BDR25DRAFT_362698</name>
</gene>
<evidence type="ECO:0000313" key="1">
    <source>
        <dbReference type="EMBL" id="KAF2463530.1"/>
    </source>
</evidence>
<keyword evidence="2" id="KW-1185">Reference proteome</keyword>
<name>A0ACB6Q9H1_9PLEO</name>
<reference evidence="1" key="1">
    <citation type="journal article" date="2020" name="Stud. Mycol.">
        <title>101 Dothideomycetes genomes: a test case for predicting lifestyles and emergence of pathogens.</title>
        <authorList>
            <person name="Haridas S."/>
            <person name="Albert R."/>
            <person name="Binder M."/>
            <person name="Bloem J."/>
            <person name="Labutti K."/>
            <person name="Salamov A."/>
            <person name="Andreopoulos B."/>
            <person name="Baker S."/>
            <person name="Barry K."/>
            <person name="Bills G."/>
            <person name="Bluhm B."/>
            <person name="Cannon C."/>
            <person name="Castanera R."/>
            <person name="Culley D."/>
            <person name="Daum C."/>
            <person name="Ezra D."/>
            <person name="Gonzalez J."/>
            <person name="Henrissat B."/>
            <person name="Kuo A."/>
            <person name="Liang C."/>
            <person name="Lipzen A."/>
            <person name="Lutzoni F."/>
            <person name="Magnuson J."/>
            <person name="Mondo S."/>
            <person name="Nolan M."/>
            <person name="Ohm R."/>
            <person name="Pangilinan J."/>
            <person name="Park H.-J."/>
            <person name="Ramirez L."/>
            <person name="Alfaro M."/>
            <person name="Sun H."/>
            <person name="Tritt A."/>
            <person name="Yoshinaga Y."/>
            <person name="Zwiers L.-H."/>
            <person name="Turgeon B."/>
            <person name="Goodwin S."/>
            <person name="Spatafora J."/>
            <person name="Crous P."/>
            <person name="Grigoriev I."/>
        </authorList>
    </citation>
    <scope>NUCLEOTIDE SEQUENCE</scope>
    <source>
        <strain evidence="1">ATCC 200398</strain>
    </source>
</reference>
<accession>A0ACB6Q9H1</accession>
<protein>
    <submittedName>
        <fullName evidence="1">Uncharacterized protein</fullName>
    </submittedName>
</protein>
<organism evidence="1 2">
    <name type="scientific">Lindgomyces ingoldianus</name>
    <dbReference type="NCBI Taxonomy" id="673940"/>
    <lineage>
        <taxon>Eukaryota</taxon>
        <taxon>Fungi</taxon>
        <taxon>Dikarya</taxon>
        <taxon>Ascomycota</taxon>
        <taxon>Pezizomycotina</taxon>
        <taxon>Dothideomycetes</taxon>
        <taxon>Pleosporomycetidae</taxon>
        <taxon>Pleosporales</taxon>
        <taxon>Lindgomycetaceae</taxon>
        <taxon>Lindgomyces</taxon>
    </lineage>
</organism>
<dbReference type="Proteomes" id="UP000799755">
    <property type="component" value="Unassembled WGS sequence"/>
</dbReference>